<sequence>MVDISDYNELVKAVLAISVLLTIFKFIFEKYKTIPKKAEKQPRRKSYGSSPDDPIPKPTPLYITPEQVKTRDDRPWRPFRWPYHQTMSICKLNINHWLDMDKYYYDYIKEKERVLHSYGPDNFDSLPGSEEACLELMETVKEHMLLRYPLLFTSKDNGVHVKNELTGEVLDFSLPLKENPLVYVSKMAKEDFYIVLQGEDGVHRLVAAAVPFPGGSFGIKYKLGKTLDVIHTEVPYYKEKLKPSMEKWFAKMQPADLVERASWYISWDHKLLLNNVYALKEGDKVETDIQPTQFNVRVERQTLRRLPKSRAIIFTNHPVFYSIEEMKDEPLVPSLIRKIIYEAPEGICKYKNFESFRDHILPYLNELVDRQIDLGLITAETPVKTLSTYPFALFIKESDDTKGWSNPKYPGNYSGEFKKEIETADVLEKETYARTAKMGDIIFAA</sequence>
<keyword evidence="3" id="KW-1185">Reference proteome</keyword>
<dbReference type="Pfam" id="PF11927">
    <property type="entry name" value="HODM_asu-like"/>
    <property type="match status" value="1"/>
</dbReference>
<proteinExistence type="predicted"/>
<dbReference type="InterPro" id="IPR021848">
    <property type="entry name" value="HODM_asu-like"/>
</dbReference>
<dbReference type="AlphaFoldDB" id="A0A9P6WHX0"/>
<gene>
    <name evidence="2" type="ORF">C6P40_002560</name>
</gene>
<accession>A0A9P6WHX0</accession>
<dbReference type="Proteomes" id="UP000697127">
    <property type="component" value="Unassembled WGS sequence"/>
</dbReference>
<name>A0A9P6WHX0_9ASCO</name>
<reference evidence="2" key="1">
    <citation type="submission" date="2020-11" db="EMBL/GenBank/DDBJ databases">
        <title>Kefir isolates.</title>
        <authorList>
            <person name="Marcisauskas S."/>
            <person name="Kim Y."/>
            <person name="Blasche S."/>
        </authorList>
    </citation>
    <scope>NUCLEOTIDE SEQUENCE</scope>
    <source>
        <strain evidence="2">Olga-1</strain>
    </source>
</reference>
<evidence type="ECO:0000256" key="1">
    <source>
        <dbReference type="SAM" id="MobiDB-lite"/>
    </source>
</evidence>
<feature type="region of interest" description="Disordered" evidence="1">
    <location>
        <begin position="39"/>
        <end position="64"/>
    </location>
</feature>
<evidence type="ECO:0000313" key="2">
    <source>
        <dbReference type="EMBL" id="KAG0687282.1"/>
    </source>
</evidence>
<organism evidence="2 3">
    <name type="scientific">Pichia californica</name>
    <dbReference type="NCBI Taxonomy" id="460514"/>
    <lineage>
        <taxon>Eukaryota</taxon>
        <taxon>Fungi</taxon>
        <taxon>Dikarya</taxon>
        <taxon>Ascomycota</taxon>
        <taxon>Saccharomycotina</taxon>
        <taxon>Pichiomycetes</taxon>
        <taxon>Pichiales</taxon>
        <taxon>Pichiaceae</taxon>
        <taxon>Pichia</taxon>
    </lineage>
</organism>
<dbReference type="EMBL" id="PUHW01000285">
    <property type="protein sequence ID" value="KAG0687282.1"/>
    <property type="molecule type" value="Genomic_DNA"/>
</dbReference>
<protein>
    <submittedName>
        <fullName evidence="2">Uncharacterized protein</fullName>
    </submittedName>
</protein>
<comment type="caution">
    <text evidence="2">The sequence shown here is derived from an EMBL/GenBank/DDBJ whole genome shotgun (WGS) entry which is preliminary data.</text>
</comment>
<evidence type="ECO:0000313" key="3">
    <source>
        <dbReference type="Proteomes" id="UP000697127"/>
    </source>
</evidence>